<dbReference type="Proteomes" id="UP001432014">
    <property type="component" value="Chromosome"/>
</dbReference>
<accession>A0ABZ1WBD0</accession>
<dbReference type="RefSeq" id="WP_329495923.1">
    <property type="nucleotide sequence ID" value="NZ_CP108460.1"/>
</dbReference>
<sequence>MDDVTRTNGADSTDRQDRDGDGGGPPGGIGRSAADLGGSGTARRPAWADGAVARAGAVSRD</sequence>
<feature type="compositionally biased region" description="Polar residues" evidence="1">
    <location>
        <begin position="1"/>
        <end position="11"/>
    </location>
</feature>
<feature type="compositionally biased region" description="Low complexity" evidence="1">
    <location>
        <begin position="47"/>
        <end position="61"/>
    </location>
</feature>
<evidence type="ECO:0000313" key="3">
    <source>
        <dbReference type="Proteomes" id="UP001432014"/>
    </source>
</evidence>
<feature type="compositionally biased region" description="Basic and acidic residues" evidence="1">
    <location>
        <begin position="12"/>
        <end position="21"/>
    </location>
</feature>
<gene>
    <name evidence="2" type="ORF">OG469_22815</name>
</gene>
<organism evidence="2 3">
    <name type="scientific">Kitasatospora herbaricolor</name>
    <dbReference type="NCBI Taxonomy" id="68217"/>
    <lineage>
        <taxon>Bacteria</taxon>
        <taxon>Bacillati</taxon>
        <taxon>Actinomycetota</taxon>
        <taxon>Actinomycetes</taxon>
        <taxon>Kitasatosporales</taxon>
        <taxon>Streptomycetaceae</taxon>
        <taxon>Kitasatospora</taxon>
    </lineage>
</organism>
<proteinExistence type="predicted"/>
<evidence type="ECO:0000313" key="2">
    <source>
        <dbReference type="EMBL" id="WUS58092.1"/>
    </source>
</evidence>
<evidence type="ECO:0000256" key="1">
    <source>
        <dbReference type="SAM" id="MobiDB-lite"/>
    </source>
</evidence>
<reference evidence="2 3" key="1">
    <citation type="submission" date="2022-10" db="EMBL/GenBank/DDBJ databases">
        <title>The complete genomes of actinobacterial strains from the NBC collection.</title>
        <authorList>
            <person name="Joergensen T.S."/>
            <person name="Alvarez Arevalo M."/>
            <person name="Sterndorff E.B."/>
            <person name="Faurdal D."/>
            <person name="Vuksanovic O."/>
            <person name="Mourched A.-S."/>
            <person name="Charusanti P."/>
            <person name="Shaw S."/>
            <person name="Blin K."/>
            <person name="Weber T."/>
        </authorList>
    </citation>
    <scope>NUCLEOTIDE SEQUENCE [LARGE SCALE GENOMIC DNA]</scope>
    <source>
        <strain evidence="2 3">NBC_01247</strain>
    </source>
</reference>
<dbReference type="EMBL" id="CP108482">
    <property type="protein sequence ID" value="WUS58092.1"/>
    <property type="molecule type" value="Genomic_DNA"/>
</dbReference>
<keyword evidence="3" id="KW-1185">Reference proteome</keyword>
<name>A0ABZ1WBD0_9ACTN</name>
<feature type="region of interest" description="Disordered" evidence="1">
    <location>
        <begin position="1"/>
        <end position="61"/>
    </location>
</feature>
<protein>
    <submittedName>
        <fullName evidence="2">Uncharacterized protein</fullName>
    </submittedName>
</protein>